<evidence type="ECO:0000256" key="1">
    <source>
        <dbReference type="ARBA" id="ARBA00007884"/>
    </source>
</evidence>
<dbReference type="InterPro" id="IPR013857">
    <property type="entry name" value="NADH-UbQ_OxRdtase-assoc_prot30"/>
</dbReference>
<dbReference type="InterPro" id="IPR008979">
    <property type="entry name" value="Galactose-bd-like_sf"/>
</dbReference>
<sequence>MMVLLNKQDRHISQKTPIGIRAIAGIILLVGHPAWSASEDNMLFNFTDPSHFATWDINNDTVMGGVSQSNIEINQQVLLFTGTVSLENNGGFASTESSYKHPLIAASVLSLAVKGDGKTYQIRLKTPNLSYGEAYVANFTTHADTMTQHTFTPADFTVSFRGRTVTNAPALHFDDINRVGFLVAQKQQGLFSIELHSMQFSR</sequence>
<comment type="similarity">
    <text evidence="1">Belongs to the CIA30 family.</text>
</comment>
<accession>A0A3G8M0P1</accession>
<dbReference type="Proteomes" id="UP000278035">
    <property type="component" value="Chromosome"/>
</dbReference>
<dbReference type="InterPro" id="IPR039131">
    <property type="entry name" value="NDUFAF1"/>
</dbReference>
<dbReference type="EMBL" id="CP034015">
    <property type="protein sequence ID" value="AZG74568.1"/>
    <property type="molecule type" value="Genomic_DNA"/>
</dbReference>
<dbReference type="AlphaFoldDB" id="A0A3G8M0P1"/>
<evidence type="ECO:0000259" key="2">
    <source>
        <dbReference type="Pfam" id="PF08547"/>
    </source>
</evidence>
<gene>
    <name evidence="3" type="ORF">EGC82_18550</name>
</gene>
<organism evidence="3 4">
    <name type="scientific">Shewanella livingstonensis</name>
    <dbReference type="NCBI Taxonomy" id="150120"/>
    <lineage>
        <taxon>Bacteria</taxon>
        <taxon>Pseudomonadati</taxon>
        <taxon>Pseudomonadota</taxon>
        <taxon>Gammaproteobacteria</taxon>
        <taxon>Alteromonadales</taxon>
        <taxon>Shewanellaceae</taxon>
        <taxon>Shewanella</taxon>
    </lineage>
</organism>
<reference evidence="4" key="1">
    <citation type="submission" date="2018-11" db="EMBL/GenBank/DDBJ databases">
        <title>Shewanella sp. M2.</title>
        <authorList>
            <person name="Hwang Y.J."/>
            <person name="Hwang C.Y."/>
        </authorList>
    </citation>
    <scope>NUCLEOTIDE SEQUENCE [LARGE SCALE GENOMIC DNA]</scope>
    <source>
        <strain evidence="4">LMG 19866</strain>
    </source>
</reference>
<protein>
    <submittedName>
        <fullName evidence="3">CIA30 family protein</fullName>
    </submittedName>
</protein>
<proteinExistence type="inferred from homology"/>
<feature type="domain" description="NADH:ubiquinone oxidoreductase intermediate-associated protein 30" evidence="2">
    <location>
        <begin position="44"/>
        <end position="195"/>
    </location>
</feature>
<evidence type="ECO:0000313" key="3">
    <source>
        <dbReference type="EMBL" id="AZG74568.1"/>
    </source>
</evidence>
<dbReference type="OrthoDB" id="442188at2"/>
<dbReference type="PANTHER" id="PTHR13194">
    <property type="entry name" value="COMPLEX I INTERMEDIATE-ASSOCIATED PROTEIN 30"/>
    <property type="match status" value="1"/>
</dbReference>
<dbReference type="SUPFAM" id="SSF49785">
    <property type="entry name" value="Galactose-binding domain-like"/>
    <property type="match status" value="1"/>
</dbReference>
<dbReference type="KEGG" id="slj:EGC82_18550"/>
<evidence type="ECO:0000313" key="4">
    <source>
        <dbReference type="Proteomes" id="UP000278035"/>
    </source>
</evidence>
<name>A0A3G8M0P1_9GAMM</name>
<keyword evidence="4" id="KW-1185">Reference proteome</keyword>
<dbReference type="Pfam" id="PF08547">
    <property type="entry name" value="CIA30"/>
    <property type="match status" value="1"/>
</dbReference>
<dbReference type="RefSeq" id="WP_124732059.1">
    <property type="nucleotide sequence ID" value="NZ_CBCSKC010000005.1"/>
</dbReference>
<dbReference type="PANTHER" id="PTHR13194:SF19">
    <property type="entry name" value="NAD(P)-BINDING ROSSMANN-FOLD SUPERFAMILY PROTEIN"/>
    <property type="match status" value="1"/>
</dbReference>